<dbReference type="Pfam" id="PF24800">
    <property type="entry name" value="DUF7702"/>
    <property type="match status" value="1"/>
</dbReference>
<feature type="transmembrane region" description="Helical" evidence="1">
    <location>
        <begin position="12"/>
        <end position="29"/>
    </location>
</feature>
<proteinExistence type="predicted"/>
<dbReference type="SUPFAM" id="SSF53474">
    <property type="entry name" value="alpha/beta-Hydrolases"/>
    <property type="match status" value="1"/>
</dbReference>
<dbReference type="InterPro" id="IPR029058">
    <property type="entry name" value="AB_hydrolase_fold"/>
</dbReference>
<dbReference type="OrthoDB" id="408631at2759"/>
<protein>
    <submittedName>
        <fullName evidence="4">Uncharacterized protein</fullName>
    </submittedName>
</protein>
<dbReference type="EMBL" id="MIKG01000010">
    <property type="protein sequence ID" value="RAO69861.1"/>
    <property type="molecule type" value="Genomic_DNA"/>
</dbReference>
<keyword evidence="1" id="KW-1133">Transmembrane helix</keyword>
<feature type="domain" description="Alpha/beta hydrolase fold-3" evidence="2">
    <location>
        <begin position="332"/>
        <end position="565"/>
    </location>
</feature>
<sequence>MGKVTYHDGIAILQLIIFPVLLVIAMRIWHRIGWREGGRSWRFVVTLSLLRIAGGICALLTINNSSNERIFIAEAVCELIGIAPLILTYVGLLGQIDTEQKLNPRLLRLTTIAGFVGLIIGIAGVSIIDTNKPFKPNIEMKAAIAIFLALFVVMIFLTLILAMQLGNAMHKWQKKLFMAIVLGWPFLLVRLVYSAVADFSDDQRFSIVNGDDTIYLCMDVLEEIVAMAICVAFGWSALKEKEHKEIAKGPSAEWLALEPTLPPQPARPIEELQKWTNGVRESAATQAMINEDLVSRVQIRDYSIIARDGETLEARTYRPARLPPSQPLPIYVHFHGGGFLFGTLASEDATCSRLVTALTERDTPIIVFNVNYRHTPEWHFPTAWNDTEDAFIWVHEHITQIGGLGDQVFVGGISAGAQLAASLCLAHSSNGANKALTACPSIQGQVLMIPWLVQLDHYAPRQEMLRTPEVSSLVQCANAPVLPIERIKLFASLLGCDEVRAAGNDLRLNPGNATKKDVANLPPTTFGIAGYDPLRDEGLFYAKLLNENGVPTNVNVFRGLPHGFSLFGSKLSASRRWDLVMADGITWAMNNPFVKPFEVKSD</sequence>
<feature type="domain" description="DUF7702" evidence="3">
    <location>
        <begin position="4"/>
        <end position="238"/>
    </location>
</feature>
<accession>A0A364L2A6</accession>
<feature type="transmembrane region" description="Helical" evidence="1">
    <location>
        <begin position="106"/>
        <end position="128"/>
    </location>
</feature>
<dbReference type="PANTHER" id="PTHR42109">
    <property type="entry name" value="UNPLACED GENOMIC SCAFFOLD UM_SCAF_CONTIG_1.265, WHOLE GENOME SHOTGUN SEQUENCE"/>
    <property type="match status" value="1"/>
</dbReference>
<feature type="transmembrane region" description="Helical" evidence="1">
    <location>
        <begin position="41"/>
        <end position="64"/>
    </location>
</feature>
<dbReference type="Pfam" id="PF07859">
    <property type="entry name" value="Abhydrolase_3"/>
    <property type="match status" value="1"/>
</dbReference>
<comment type="caution">
    <text evidence="4">The sequence shown here is derived from an EMBL/GenBank/DDBJ whole genome shotgun (WGS) entry which is preliminary data.</text>
</comment>
<dbReference type="PANTHER" id="PTHR42109:SF2">
    <property type="entry name" value="INTEGRAL MEMBRANE PROTEIN"/>
    <property type="match status" value="1"/>
</dbReference>
<organism evidence="4 5">
    <name type="scientific">Talaromyces amestolkiae</name>
    <dbReference type="NCBI Taxonomy" id="1196081"/>
    <lineage>
        <taxon>Eukaryota</taxon>
        <taxon>Fungi</taxon>
        <taxon>Dikarya</taxon>
        <taxon>Ascomycota</taxon>
        <taxon>Pezizomycotina</taxon>
        <taxon>Eurotiomycetes</taxon>
        <taxon>Eurotiomycetidae</taxon>
        <taxon>Eurotiales</taxon>
        <taxon>Trichocomaceae</taxon>
        <taxon>Talaromyces</taxon>
        <taxon>Talaromyces sect. Talaromyces</taxon>
    </lineage>
</organism>
<keyword evidence="1" id="KW-0472">Membrane</keyword>
<dbReference type="Proteomes" id="UP000249363">
    <property type="component" value="Unassembled WGS sequence"/>
</dbReference>
<dbReference type="AlphaFoldDB" id="A0A364L2A6"/>
<feature type="transmembrane region" description="Helical" evidence="1">
    <location>
        <begin position="140"/>
        <end position="163"/>
    </location>
</feature>
<dbReference type="GeneID" id="63795089"/>
<reference evidence="4 5" key="1">
    <citation type="journal article" date="2017" name="Biotechnol. Biofuels">
        <title>Differential beta-glucosidase expression as a function of carbon source availability in Talaromyces amestolkiae: a genomic and proteomic approach.</title>
        <authorList>
            <person name="de Eugenio L.I."/>
            <person name="Mendez-Liter J.A."/>
            <person name="Nieto-Dominguez M."/>
            <person name="Alonso L."/>
            <person name="Gil-Munoz J."/>
            <person name="Barriuso J."/>
            <person name="Prieto A."/>
            <person name="Martinez M.J."/>
        </authorList>
    </citation>
    <scope>NUCLEOTIDE SEQUENCE [LARGE SCALE GENOMIC DNA]</scope>
    <source>
        <strain evidence="4 5">CIB</strain>
    </source>
</reference>
<dbReference type="Gene3D" id="3.40.50.1820">
    <property type="entry name" value="alpha/beta hydrolase"/>
    <property type="match status" value="1"/>
</dbReference>
<feature type="transmembrane region" description="Helical" evidence="1">
    <location>
        <begin position="175"/>
        <end position="193"/>
    </location>
</feature>
<dbReference type="STRING" id="1196081.A0A364L2A6"/>
<feature type="transmembrane region" description="Helical" evidence="1">
    <location>
        <begin position="70"/>
        <end position="94"/>
    </location>
</feature>
<name>A0A364L2A6_TALAM</name>
<evidence type="ECO:0000259" key="3">
    <source>
        <dbReference type="Pfam" id="PF24800"/>
    </source>
</evidence>
<keyword evidence="1" id="KW-0812">Transmembrane</keyword>
<keyword evidence="5" id="KW-1185">Reference proteome</keyword>
<dbReference type="InterPro" id="IPR056119">
    <property type="entry name" value="DUF7702"/>
</dbReference>
<evidence type="ECO:0000313" key="5">
    <source>
        <dbReference type="Proteomes" id="UP000249363"/>
    </source>
</evidence>
<evidence type="ECO:0000259" key="2">
    <source>
        <dbReference type="Pfam" id="PF07859"/>
    </source>
</evidence>
<dbReference type="RefSeq" id="XP_040734377.1">
    <property type="nucleotide sequence ID" value="XM_040878396.1"/>
</dbReference>
<evidence type="ECO:0000313" key="4">
    <source>
        <dbReference type="EMBL" id="RAO69861.1"/>
    </source>
</evidence>
<evidence type="ECO:0000256" key="1">
    <source>
        <dbReference type="SAM" id="Phobius"/>
    </source>
</evidence>
<dbReference type="GO" id="GO:0016787">
    <property type="term" value="F:hydrolase activity"/>
    <property type="evidence" value="ECO:0007669"/>
    <property type="project" value="InterPro"/>
</dbReference>
<dbReference type="InterPro" id="IPR013094">
    <property type="entry name" value="AB_hydrolase_3"/>
</dbReference>
<gene>
    <name evidence="4" type="ORF">BHQ10_005873</name>
</gene>